<evidence type="ECO:0000313" key="2">
    <source>
        <dbReference type="Proteomes" id="UP000278222"/>
    </source>
</evidence>
<organism evidence="1 2">
    <name type="scientific">Stella humosa</name>
    <dbReference type="NCBI Taxonomy" id="94"/>
    <lineage>
        <taxon>Bacteria</taxon>
        <taxon>Pseudomonadati</taxon>
        <taxon>Pseudomonadota</taxon>
        <taxon>Alphaproteobacteria</taxon>
        <taxon>Rhodospirillales</taxon>
        <taxon>Stellaceae</taxon>
        <taxon>Stella</taxon>
    </lineage>
</organism>
<keyword evidence="2" id="KW-1185">Reference proteome</keyword>
<sequence length="178" mass="20018">MQVRVYEEAVLIDHDEDPRIETVTAELPTTVHITWKDGRADTVELAGWLAENRTVLGALRDPEIFVKPRSAVFDSAVEWGEPDGDLVIDAHHLRLLAMEQRPFRADDLMAWQKRTGMSNHEASGFLNIAVSTYGRWKSGEAEIPQVVAMVCRASLRDPVMIAAYFRPRRPAGRPKKAA</sequence>
<name>A0A3N1M9J7_9PROT</name>
<dbReference type="RefSeq" id="WP_123689074.1">
    <property type="nucleotide sequence ID" value="NZ_AP019700.1"/>
</dbReference>
<dbReference type="OrthoDB" id="7304458at2"/>
<dbReference type="SUPFAM" id="SSF47413">
    <property type="entry name" value="lambda repressor-like DNA-binding domains"/>
    <property type="match status" value="1"/>
</dbReference>
<proteinExistence type="predicted"/>
<dbReference type="EMBL" id="RJKX01000013">
    <property type="protein sequence ID" value="ROP99714.1"/>
    <property type="molecule type" value="Genomic_DNA"/>
</dbReference>
<comment type="caution">
    <text evidence="1">The sequence shown here is derived from an EMBL/GenBank/DDBJ whole genome shotgun (WGS) entry which is preliminary data.</text>
</comment>
<dbReference type="Gene3D" id="1.10.260.40">
    <property type="entry name" value="lambda repressor-like DNA-binding domains"/>
    <property type="match status" value="1"/>
</dbReference>
<dbReference type="InterPro" id="IPR010982">
    <property type="entry name" value="Lambda_DNA-bd_dom_sf"/>
</dbReference>
<dbReference type="Proteomes" id="UP000278222">
    <property type="component" value="Unassembled WGS sequence"/>
</dbReference>
<dbReference type="Gene3D" id="3.30.2020.10">
    <property type="entry name" value="NE0471-like N-terminal domain"/>
    <property type="match status" value="1"/>
</dbReference>
<dbReference type="GO" id="GO:0003677">
    <property type="term" value="F:DNA binding"/>
    <property type="evidence" value="ECO:0007669"/>
    <property type="project" value="InterPro"/>
</dbReference>
<dbReference type="SUPFAM" id="SSF143880">
    <property type="entry name" value="NE0471 N-terminal domain-like"/>
    <property type="match status" value="1"/>
</dbReference>
<gene>
    <name evidence="1" type="ORF">EDC65_1499</name>
</gene>
<reference evidence="1 2" key="1">
    <citation type="submission" date="2018-11" db="EMBL/GenBank/DDBJ databases">
        <title>Genomic Encyclopedia of Type Strains, Phase IV (KMG-IV): sequencing the most valuable type-strain genomes for metagenomic binning, comparative biology and taxonomic classification.</title>
        <authorList>
            <person name="Goeker M."/>
        </authorList>
    </citation>
    <scope>NUCLEOTIDE SEQUENCE [LARGE SCALE GENOMIC DNA]</scope>
    <source>
        <strain evidence="1 2">DSM 5900</strain>
    </source>
</reference>
<evidence type="ECO:0000313" key="1">
    <source>
        <dbReference type="EMBL" id="ROP99714.1"/>
    </source>
</evidence>
<accession>A0A3N1M9J7</accession>
<dbReference type="AlphaFoldDB" id="A0A3N1M9J7"/>
<dbReference type="InterPro" id="IPR036782">
    <property type="entry name" value="NE0471-like_N"/>
</dbReference>
<protein>
    <submittedName>
        <fullName evidence="1">Uncharacterized protein</fullName>
    </submittedName>
</protein>